<dbReference type="EMBL" id="CP072171">
    <property type="protein sequence ID" value="QYA10837.1"/>
    <property type="molecule type" value="Genomic_DNA"/>
</dbReference>
<reference evidence="1 2" key="1">
    <citation type="submission" date="2021-03" db="EMBL/GenBank/DDBJ databases">
        <title>Rapid diversification of plasmids in a genus of pathogenic and nitrogen fixing bacteria.</title>
        <authorList>
            <person name="Weisberg A.J."/>
            <person name="Miller M."/>
            <person name="Ream W."/>
            <person name="Grunwald N.J."/>
            <person name="Chang J.H."/>
        </authorList>
    </citation>
    <scope>NUCLEOTIDE SEQUENCE [LARGE SCALE GENOMIC DNA]</scope>
    <source>
        <strain evidence="1 2">AF3.44</strain>
        <plasmid evidence="1 2">unnamed2</plasmid>
    </source>
</reference>
<sequence length="67" mass="7397">MATNLSDLRLTPSVLGELRQRGYETAEDMAHLTIAESLRIPGLGGRDWRKIAAAQGREPHTATSRRP</sequence>
<name>A0ABX8TC50_9HYPH</name>
<keyword evidence="2" id="KW-1185">Reference proteome</keyword>
<geneLocation type="plasmid" evidence="1 2">
    <name>unnamed2</name>
</geneLocation>
<dbReference type="Proteomes" id="UP000826513">
    <property type="component" value="Plasmid unnamed2"/>
</dbReference>
<dbReference type="RefSeq" id="WP_174051963.1">
    <property type="nucleotide sequence ID" value="NZ_CP072171.1"/>
</dbReference>
<evidence type="ECO:0008006" key="3">
    <source>
        <dbReference type="Google" id="ProtNLM"/>
    </source>
</evidence>
<organism evidence="1 2">
    <name type="scientific">Agrobacterium larrymoorei</name>
    <dbReference type="NCBI Taxonomy" id="160699"/>
    <lineage>
        <taxon>Bacteria</taxon>
        <taxon>Pseudomonadati</taxon>
        <taxon>Pseudomonadota</taxon>
        <taxon>Alphaproteobacteria</taxon>
        <taxon>Hyphomicrobiales</taxon>
        <taxon>Rhizobiaceae</taxon>
        <taxon>Rhizobium/Agrobacterium group</taxon>
        <taxon>Agrobacterium</taxon>
    </lineage>
</organism>
<dbReference type="SUPFAM" id="SSF47789">
    <property type="entry name" value="C-terminal domain of RNA polymerase alpha subunit"/>
    <property type="match status" value="1"/>
</dbReference>
<evidence type="ECO:0000313" key="2">
    <source>
        <dbReference type="Proteomes" id="UP000826513"/>
    </source>
</evidence>
<accession>A0ABX8TC50</accession>
<evidence type="ECO:0000313" key="1">
    <source>
        <dbReference type="EMBL" id="QYA10837.1"/>
    </source>
</evidence>
<keyword evidence="1" id="KW-0614">Plasmid</keyword>
<protein>
    <recommendedName>
        <fullName evidence="3">Helix-hairpin-helix domain-containing protein</fullName>
    </recommendedName>
</protein>
<gene>
    <name evidence="1" type="ORF">J5285_25765</name>
</gene>
<proteinExistence type="predicted"/>